<dbReference type="InterPro" id="IPR036714">
    <property type="entry name" value="SDH_sf"/>
</dbReference>
<name>A0A4D7C5S4_9SPHN</name>
<dbReference type="SUPFAM" id="SSF109910">
    <property type="entry name" value="YgfY-like"/>
    <property type="match status" value="1"/>
</dbReference>
<keyword evidence="3" id="KW-0143">Chaperone</keyword>
<accession>A0A4D7C5S4</accession>
<reference evidence="5" key="1">
    <citation type="submission" date="2019-04" db="EMBL/GenBank/DDBJ databases">
        <title>Complete genome sequence of Sphingomonas sp. W1-2-3.</title>
        <authorList>
            <person name="Im W.T."/>
        </authorList>
    </citation>
    <scope>NUCLEOTIDE SEQUENCE [LARGE SCALE GENOMIC DNA]</scope>
    <source>
        <strain evidence="5">W1-2-3</strain>
    </source>
</reference>
<dbReference type="Proteomes" id="UP000298714">
    <property type="component" value="Chromosome"/>
</dbReference>
<dbReference type="Pfam" id="PF03937">
    <property type="entry name" value="Sdh5"/>
    <property type="match status" value="1"/>
</dbReference>
<dbReference type="Gene3D" id="1.10.150.250">
    <property type="entry name" value="Flavinator of succinate dehydrogenase"/>
    <property type="match status" value="1"/>
</dbReference>
<keyword evidence="5" id="KW-1185">Reference proteome</keyword>
<evidence type="ECO:0000313" key="5">
    <source>
        <dbReference type="Proteomes" id="UP000298714"/>
    </source>
</evidence>
<sequence length="64" mass="7195">MIGGFVDKHLDSLDDAAIAWVERLLEENDVDIMAWVIGTAPCPDAYRGPLFDAMQRLDYLTIAR</sequence>
<proteinExistence type="inferred from homology"/>
<comment type="similarity">
    <text evidence="1">Belongs to the SdhE FAD assembly factor family.</text>
</comment>
<evidence type="ECO:0000313" key="4">
    <source>
        <dbReference type="EMBL" id="QCI80481.1"/>
    </source>
</evidence>
<gene>
    <name evidence="4" type="ORF">E6W36_01080</name>
</gene>
<evidence type="ECO:0000256" key="3">
    <source>
        <dbReference type="ARBA" id="ARBA00023186"/>
    </source>
</evidence>
<dbReference type="AlphaFoldDB" id="A0A4D7C5S4"/>
<dbReference type="EMBL" id="CP039704">
    <property type="protein sequence ID" value="QCI80481.1"/>
    <property type="molecule type" value="Genomic_DNA"/>
</dbReference>
<organism evidence="4 5">
    <name type="scientific">Hankyongella ginsenosidimutans</name>
    <dbReference type="NCBI Taxonomy" id="1763828"/>
    <lineage>
        <taxon>Bacteria</taxon>
        <taxon>Pseudomonadati</taxon>
        <taxon>Pseudomonadota</taxon>
        <taxon>Alphaproteobacteria</taxon>
        <taxon>Sphingomonadales</taxon>
        <taxon>Sphingomonadaceae</taxon>
        <taxon>Hankyongella</taxon>
    </lineage>
</organism>
<dbReference type="InterPro" id="IPR005631">
    <property type="entry name" value="SDH"/>
</dbReference>
<protein>
    <recommendedName>
        <fullName evidence="2">FAD assembly factor SdhE</fullName>
    </recommendedName>
</protein>
<evidence type="ECO:0000256" key="1">
    <source>
        <dbReference type="ARBA" id="ARBA00008571"/>
    </source>
</evidence>
<evidence type="ECO:0000256" key="2">
    <source>
        <dbReference type="ARBA" id="ARBA00019418"/>
    </source>
</evidence>
<dbReference type="KEGG" id="hgn:E6W36_01080"/>